<dbReference type="Proteomes" id="UP000466396">
    <property type="component" value="Chromosome"/>
</dbReference>
<dbReference type="RefSeq" id="WP_085162584.1">
    <property type="nucleotide sequence ID" value="NZ_AP022581.1"/>
</dbReference>
<dbReference type="Gene3D" id="3.90.820.10">
    <property type="entry name" value="Structural Genomics, Unknown Function 30-nov-00 1gh9 Mol_id"/>
    <property type="match status" value="1"/>
</dbReference>
<dbReference type="AlphaFoldDB" id="A0A1X1XP38"/>
<dbReference type="InterPro" id="IPR005153">
    <property type="entry name" value="MbtH-like_dom"/>
</dbReference>
<dbReference type="GO" id="GO:0019290">
    <property type="term" value="P:siderophore biosynthetic process"/>
    <property type="evidence" value="ECO:0007669"/>
    <property type="project" value="TreeGrafter"/>
</dbReference>
<dbReference type="SMART" id="SM00923">
    <property type="entry name" value="MbtH"/>
    <property type="match status" value="1"/>
</dbReference>
<dbReference type="InterPro" id="IPR037407">
    <property type="entry name" value="MLP_fam"/>
</dbReference>
<evidence type="ECO:0000313" key="2">
    <source>
        <dbReference type="Proteomes" id="UP000466396"/>
    </source>
</evidence>
<dbReference type="OrthoDB" id="7584480at2"/>
<protein>
    <submittedName>
        <fullName evidence="1">Protein mbtH</fullName>
    </submittedName>
</protein>
<dbReference type="STRING" id="169765.AWC15_07900"/>
<gene>
    <name evidence="1" type="ORF">MLAC_31420</name>
</gene>
<dbReference type="EMBL" id="AP022581">
    <property type="protein sequence ID" value="BBX97848.1"/>
    <property type="molecule type" value="Genomic_DNA"/>
</dbReference>
<dbReference type="KEGG" id="mlj:MLAC_31420"/>
<dbReference type="PANTHER" id="PTHR38444:SF1">
    <property type="entry name" value="ENTEROBACTIN BIOSYNTHESIS PROTEIN YBDZ"/>
    <property type="match status" value="1"/>
</dbReference>
<reference evidence="1 2" key="1">
    <citation type="journal article" date="2019" name="Emerg. Microbes Infect.">
        <title>Comprehensive subspecies identification of 175 nontuberculous mycobacteria species based on 7547 genomic profiles.</title>
        <authorList>
            <person name="Matsumoto Y."/>
            <person name="Kinjo T."/>
            <person name="Motooka D."/>
            <person name="Nabeya D."/>
            <person name="Jung N."/>
            <person name="Uechi K."/>
            <person name="Horii T."/>
            <person name="Iida T."/>
            <person name="Fujita J."/>
            <person name="Nakamura S."/>
        </authorList>
    </citation>
    <scope>NUCLEOTIDE SEQUENCE [LARGE SCALE GENOMIC DNA]</scope>
    <source>
        <strain evidence="1 2">JCM 15657</strain>
    </source>
</reference>
<name>A0A1X1XP38_9MYCO</name>
<accession>A0A1X1XP38</accession>
<dbReference type="InterPro" id="IPR038020">
    <property type="entry name" value="MbtH-like_sf"/>
</dbReference>
<sequence length="71" mass="8123">MSGHPFDDDHGTFVVLVTDEEQHSLWPAFADIPAGWRAVYRESSRAECLDCIEENWSDIRPMSLRDTLAQT</sequence>
<evidence type="ECO:0000313" key="1">
    <source>
        <dbReference type="EMBL" id="BBX97848.1"/>
    </source>
</evidence>
<dbReference type="SUPFAM" id="SSF160582">
    <property type="entry name" value="MbtH-like"/>
    <property type="match status" value="1"/>
</dbReference>
<dbReference type="Pfam" id="PF03621">
    <property type="entry name" value="MbtH"/>
    <property type="match status" value="1"/>
</dbReference>
<organism evidence="1 2">
    <name type="scientific">Mycobacterium lacus</name>
    <dbReference type="NCBI Taxonomy" id="169765"/>
    <lineage>
        <taxon>Bacteria</taxon>
        <taxon>Bacillati</taxon>
        <taxon>Actinomycetota</taxon>
        <taxon>Actinomycetes</taxon>
        <taxon>Mycobacteriales</taxon>
        <taxon>Mycobacteriaceae</taxon>
        <taxon>Mycobacterium</taxon>
    </lineage>
</organism>
<dbReference type="PANTHER" id="PTHR38444">
    <property type="entry name" value="ENTEROBACTIN BIOSYNTHESIS PROTEIN YBDZ"/>
    <property type="match status" value="1"/>
</dbReference>
<proteinExistence type="predicted"/>
<dbReference type="GO" id="GO:0005829">
    <property type="term" value="C:cytosol"/>
    <property type="evidence" value="ECO:0007669"/>
    <property type="project" value="TreeGrafter"/>
</dbReference>
<keyword evidence="2" id="KW-1185">Reference proteome</keyword>